<organism evidence="1">
    <name type="scientific">human gut metagenome</name>
    <dbReference type="NCBI Taxonomy" id="408170"/>
    <lineage>
        <taxon>unclassified sequences</taxon>
        <taxon>metagenomes</taxon>
        <taxon>organismal metagenomes</taxon>
    </lineage>
</organism>
<gene>
    <name evidence="1" type="ORF">LEA_15395</name>
</gene>
<sequence length="68" mass="7873">DKDDTISYYTMPMGIIITDSHVVTVCLKENIIIDEFTKRHSKRYTDPVQNKICIPYAAKDRRKVSPLS</sequence>
<dbReference type="EMBL" id="AJWY01010509">
    <property type="protein sequence ID" value="EKC55351.1"/>
    <property type="molecule type" value="Genomic_DNA"/>
</dbReference>
<name>K1T7K1_9ZZZZ</name>
<comment type="caution">
    <text evidence="1">The sequence shown here is derived from an EMBL/GenBank/DDBJ whole genome shotgun (WGS) entry which is preliminary data.</text>
</comment>
<dbReference type="AlphaFoldDB" id="K1T7K1"/>
<dbReference type="InterPro" id="IPR045861">
    <property type="entry name" value="CorA_cytoplasmic_dom"/>
</dbReference>
<evidence type="ECO:0000313" key="1">
    <source>
        <dbReference type="EMBL" id="EKC55351.1"/>
    </source>
</evidence>
<reference evidence="1" key="1">
    <citation type="journal article" date="2013" name="Environ. Microbiol.">
        <title>Microbiota from the distal guts of lean and obese adolescents exhibit partial functional redundancy besides clear differences in community structure.</title>
        <authorList>
            <person name="Ferrer M."/>
            <person name="Ruiz A."/>
            <person name="Lanza F."/>
            <person name="Haange S.B."/>
            <person name="Oberbach A."/>
            <person name="Till H."/>
            <person name="Bargiela R."/>
            <person name="Campoy C."/>
            <person name="Segura M.T."/>
            <person name="Richter M."/>
            <person name="von Bergen M."/>
            <person name="Seifert J."/>
            <person name="Suarez A."/>
        </authorList>
    </citation>
    <scope>NUCLEOTIDE SEQUENCE</scope>
</reference>
<feature type="non-terminal residue" evidence="1">
    <location>
        <position position="1"/>
    </location>
</feature>
<dbReference type="SUPFAM" id="SSF143865">
    <property type="entry name" value="CorA soluble domain-like"/>
    <property type="match status" value="1"/>
</dbReference>
<protein>
    <submittedName>
        <fullName evidence="1">Uncharacterized protein</fullName>
    </submittedName>
</protein>
<accession>K1T7K1</accession>
<proteinExistence type="predicted"/>